<comment type="caution">
    <text evidence="1">The sequence shown here is derived from an EMBL/GenBank/DDBJ whole genome shotgun (WGS) entry which is preliminary data.</text>
</comment>
<evidence type="ECO:0000313" key="1">
    <source>
        <dbReference type="EMBL" id="PJC01842.1"/>
    </source>
</evidence>
<protein>
    <recommendedName>
        <fullName evidence="3">Resolvase HTH domain-containing protein</fullName>
    </recommendedName>
</protein>
<proteinExistence type="predicted"/>
<organism evidence="1 2">
    <name type="scientific">Candidatus Komeilibacteria bacterium CG_4_9_14_0_8_um_filter_36_9</name>
    <dbReference type="NCBI Taxonomy" id="1974473"/>
    <lineage>
        <taxon>Bacteria</taxon>
        <taxon>Candidatus Komeiliibacteriota</taxon>
    </lineage>
</organism>
<evidence type="ECO:0008006" key="3">
    <source>
        <dbReference type="Google" id="ProtNLM"/>
    </source>
</evidence>
<reference evidence="2" key="1">
    <citation type="submission" date="2017-09" db="EMBL/GenBank/DDBJ databases">
        <title>Depth-based differentiation of microbial function through sediment-hosted aquifers and enrichment of novel symbionts in the deep terrestrial subsurface.</title>
        <authorList>
            <person name="Probst A.J."/>
            <person name="Ladd B."/>
            <person name="Jarett J.K."/>
            <person name="Geller-Mcgrath D.E."/>
            <person name="Sieber C.M.K."/>
            <person name="Emerson J.B."/>
            <person name="Anantharaman K."/>
            <person name="Thomas B.C."/>
            <person name="Malmstrom R."/>
            <person name="Stieglmeier M."/>
            <person name="Klingl A."/>
            <person name="Woyke T."/>
            <person name="Ryan C.M."/>
            <person name="Banfield J.F."/>
        </authorList>
    </citation>
    <scope>NUCLEOTIDE SEQUENCE [LARGE SCALE GENOMIC DNA]</scope>
</reference>
<accession>A0A2M8DR68</accession>
<evidence type="ECO:0000313" key="2">
    <source>
        <dbReference type="Proteomes" id="UP000230136"/>
    </source>
</evidence>
<dbReference type="EMBL" id="PFSY01000121">
    <property type="protein sequence ID" value="PJC01842.1"/>
    <property type="molecule type" value="Genomic_DNA"/>
</dbReference>
<sequence>MHRIKNDGISGAQAAKDAGVSSKTVYGWLAKESLGSVSVLELNRLKRENEGLCKIIGKLTLEMDKIKRGRLPR</sequence>
<name>A0A2M8DR68_9BACT</name>
<dbReference type="Proteomes" id="UP000230136">
    <property type="component" value="Unassembled WGS sequence"/>
</dbReference>
<gene>
    <name evidence="1" type="ORF">CO073_02605</name>
</gene>
<dbReference type="AlphaFoldDB" id="A0A2M8DR68"/>